<dbReference type="VEuPathDB" id="TrichDB:TRFO_41510"/>
<dbReference type="EMBL" id="MLAK01000064">
    <property type="protein sequence ID" value="OHT16864.1"/>
    <property type="molecule type" value="Genomic_DNA"/>
</dbReference>
<evidence type="ECO:0000313" key="2">
    <source>
        <dbReference type="EMBL" id="OHT16864.1"/>
    </source>
</evidence>
<feature type="compositionally biased region" description="Polar residues" evidence="1">
    <location>
        <begin position="30"/>
        <end position="43"/>
    </location>
</feature>
<dbReference type="Proteomes" id="UP000179807">
    <property type="component" value="Unassembled WGS sequence"/>
</dbReference>
<feature type="compositionally biased region" description="Polar residues" evidence="1">
    <location>
        <begin position="73"/>
        <end position="85"/>
    </location>
</feature>
<gene>
    <name evidence="2" type="ORF">TRFO_41510</name>
</gene>
<evidence type="ECO:0000256" key="1">
    <source>
        <dbReference type="SAM" id="MobiDB-lite"/>
    </source>
</evidence>
<evidence type="ECO:0000313" key="3">
    <source>
        <dbReference type="Proteomes" id="UP000179807"/>
    </source>
</evidence>
<comment type="caution">
    <text evidence="2">The sequence shown here is derived from an EMBL/GenBank/DDBJ whole genome shotgun (WGS) entry which is preliminary data.</text>
</comment>
<protein>
    <submittedName>
        <fullName evidence="2">Uncharacterized protein</fullName>
    </submittedName>
</protein>
<dbReference type="AlphaFoldDB" id="A0A1J4L1A7"/>
<keyword evidence="3" id="KW-1185">Reference proteome</keyword>
<dbReference type="RefSeq" id="XP_068370000.1">
    <property type="nucleotide sequence ID" value="XM_068513814.1"/>
</dbReference>
<feature type="compositionally biased region" description="Basic residues" evidence="1">
    <location>
        <begin position="59"/>
        <end position="69"/>
    </location>
</feature>
<accession>A0A1J4L1A7</accession>
<reference evidence="2" key="1">
    <citation type="submission" date="2016-10" db="EMBL/GenBank/DDBJ databases">
        <authorList>
            <person name="Benchimol M."/>
            <person name="Almeida L.G."/>
            <person name="Vasconcelos A.T."/>
            <person name="Perreira-Neves A."/>
            <person name="Rosa I.A."/>
            <person name="Tasca T."/>
            <person name="Bogo M.R."/>
            <person name="de Souza W."/>
        </authorList>
    </citation>
    <scope>NUCLEOTIDE SEQUENCE [LARGE SCALE GENOMIC DNA]</scope>
    <source>
        <strain evidence="2">K</strain>
    </source>
</reference>
<feature type="compositionally biased region" description="Polar residues" evidence="1">
    <location>
        <begin position="1"/>
        <end position="11"/>
    </location>
</feature>
<name>A0A1J4L1A7_9EUKA</name>
<organism evidence="2 3">
    <name type="scientific">Tritrichomonas foetus</name>
    <dbReference type="NCBI Taxonomy" id="1144522"/>
    <lineage>
        <taxon>Eukaryota</taxon>
        <taxon>Metamonada</taxon>
        <taxon>Parabasalia</taxon>
        <taxon>Tritrichomonadida</taxon>
        <taxon>Tritrichomonadidae</taxon>
        <taxon>Tritrichomonas</taxon>
    </lineage>
</organism>
<feature type="region of interest" description="Disordered" evidence="1">
    <location>
        <begin position="1"/>
        <end position="88"/>
    </location>
</feature>
<proteinExistence type="predicted"/>
<dbReference type="GeneID" id="94848518"/>
<sequence length="152" mass="17621">MTTRFSMTNSPRLKKASSIYKQSPKKKYTPTKTMAPTQTSQYENIIPEDVIESTTTPKKSPRTSSKHTTHSSVNKTRTNIDTFFNPNRPKKTLEELRDEYITISHQYNDALEQREALSQDIISLDHDLQQEYKKQSSLVRQLQQKEQTAPSK</sequence>